<evidence type="ECO:0000259" key="2">
    <source>
        <dbReference type="Pfam" id="PF01764"/>
    </source>
</evidence>
<dbReference type="EMBL" id="CP119311">
    <property type="protein sequence ID" value="WEK33505.1"/>
    <property type="molecule type" value="Genomic_DNA"/>
</dbReference>
<name>A0AAJ5WMT9_9BACT</name>
<dbReference type="SUPFAM" id="SSF53474">
    <property type="entry name" value="alpha/beta-Hydrolases"/>
    <property type="match status" value="1"/>
</dbReference>
<accession>A0AAJ5WMT9</accession>
<feature type="signal peptide" evidence="1">
    <location>
        <begin position="1"/>
        <end position="28"/>
    </location>
</feature>
<sequence>MPHKPGQSRNLWRLLLGCLLCCSNLSQAQAQSLQPGFQLNEYLEMLRITAMQVDTPHRHKLPPPQDFKRQFRSPEYALDNNWELWTNASQQTMVVSIRGTTGKSVSWLENFYAAMIPAKGSLQLNDSTTFRYTLAADPKATVHIGWTLGLATMAPDILSTIRKQYHAHQTRQLIIMGHSQGGALSFLLRSYLYYLQQAGELPADLRIKTYCSAAPKPGNLYYGYDYDHITRNGWSFTVVNALDWVPETPFSLQTLKDFNTLNPFTDVTKSFRNQSWIVRMYLNSVYNKMNRRSRKAQETFSKQLGRNLSRQVKKALPQFQPPAYANNMNYMRAGVPIVLMPDPSYFRQWPDSGTSVFRHHGLVPYYTLAQAIYGE</sequence>
<keyword evidence="1" id="KW-0732">Signal</keyword>
<reference evidence="3" key="1">
    <citation type="submission" date="2023-03" db="EMBL/GenBank/DDBJ databases">
        <title>Andean soil-derived lignocellulolytic bacterial consortium as a source of novel taxa and putative plastic-active enzymes.</title>
        <authorList>
            <person name="Diaz-Garcia L."/>
            <person name="Chuvochina M."/>
            <person name="Feuerriegel G."/>
            <person name="Bunk B."/>
            <person name="Sproer C."/>
            <person name="Streit W.R."/>
            <person name="Rodriguez L.M."/>
            <person name="Overmann J."/>
            <person name="Jimenez D.J."/>
        </authorList>
    </citation>
    <scope>NUCLEOTIDE SEQUENCE</scope>
    <source>
        <strain evidence="3">MAG 7</strain>
    </source>
</reference>
<feature type="domain" description="Fungal lipase-type" evidence="2">
    <location>
        <begin position="94"/>
        <end position="250"/>
    </location>
</feature>
<dbReference type="InterPro" id="IPR029058">
    <property type="entry name" value="AB_hydrolase_fold"/>
</dbReference>
<evidence type="ECO:0000313" key="4">
    <source>
        <dbReference type="Proteomes" id="UP001220610"/>
    </source>
</evidence>
<protein>
    <submittedName>
        <fullName evidence="3">Lipase family protein</fullName>
    </submittedName>
</protein>
<dbReference type="InterPro" id="IPR002921">
    <property type="entry name" value="Fungal_lipase-type"/>
</dbReference>
<proteinExistence type="predicted"/>
<evidence type="ECO:0000313" key="3">
    <source>
        <dbReference type="EMBL" id="WEK33505.1"/>
    </source>
</evidence>
<gene>
    <name evidence="3" type="ORF">P0Y53_13520</name>
</gene>
<dbReference type="Proteomes" id="UP001220610">
    <property type="component" value="Chromosome"/>
</dbReference>
<dbReference type="Gene3D" id="3.40.50.1820">
    <property type="entry name" value="alpha/beta hydrolase"/>
    <property type="match status" value="1"/>
</dbReference>
<dbReference type="AlphaFoldDB" id="A0AAJ5WMT9"/>
<evidence type="ECO:0000256" key="1">
    <source>
        <dbReference type="SAM" id="SignalP"/>
    </source>
</evidence>
<dbReference type="Pfam" id="PF01764">
    <property type="entry name" value="Lipase_3"/>
    <property type="match status" value="1"/>
</dbReference>
<organism evidence="3 4">
    <name type="scientific">Candidatus Pseudobacter hemicellulosilyticus</name>
    <dbReference type="NCBI Taxonomy" id="3121375"/>
    <lineage>
        <taxon>Bacteria</taxon>
        <taxon>Pseudomonadati</taxon>
        <taxon>Bacteroidota</taxon>
        <taxon>Chitinophagia</taxon>
        <taxon>Chitinophagales</taxon>
        <taxon>Chitinophagaceae</taxon>
        <taxon>Pseudobacter</taxon>
    </lineage>
</organism>
<dbReference type="GO" id="GO:0006629">
    <property type="term" value="P:lipid metabolic process"/>
    <property type="evidence" value="ECO:0007669"/>
    <property type="project" value="InterPro"/>
</dbReference>
<feature type="chain" id="PRO_5042462038" evidence="1">
    <location>
        <begin position="29"/>
        <end position="375"/>
    </location>
</feature>